<keyword evidence="21" id="KW-1185">Reference proteome</keyword>
<dbReference type="CDD" id="cd10028">
    <property type="entry name" value="UDG-F2_TDG_MUG"/>
    <property type="match status" value="1"/>
</dbReference>
<dbReference type="Gene3D" id="3.40.470.10">
    <property type="entry name" value="Uracil-DNA glycosylase-like domain"/>
    <property type="match status" value="1"/>
</dbReference>
<evidence type="ECO:0000313" key="20">
    <source>
        <dbReference type="EMBL" id="CAG9809006.1"/>
    </source>
</evidence>
<feature type="region of interest" description="Disordered" evidence="18">
    <location>
        <begin position="418"/>
        <end position="470"/>
    </location>
</feature>
<feature type="compositionally biased region" description="Low complexity" evidence="18">
    <location>
        <begin position="729"/>
        <end position="738"/>
    </location>
</feature>
<dbReference type="InterPro" id="IPR015637">
    <property type="entry name" value="MUG/TDG"/>
</dbReference>
<dbReference type="GO" id="GO:0040029">
    <property type="term" value="P:epigenetic regulation of gene expression"/>
    <property type="evidence" value="ECO:0007669"/>
    <property type="project" value="UniProtKB-ARBA"/>
</dbReference>
<comment type="catalytic activity">
    <reaction evidence="12">
        <text>Hydrolyzes mismatched double-stranded DNA and polynucleotides, releasing free thymine.</text>
        <dbReference type="EC" id="3.2.2.29"/>
    </reaction>
</comment>
<evidence type="ECO:0000256" key="17">
    <source>
        <dbReference type="ARBA" id="ARBA00083221"/>
    </source>
</evidence>
<feature type="region of interest" description="Disordered" evidence="18">
    <location>
        <begin position="699"/>
        <end position="847"/>
    </location>
</feature>
<evidence type="ECO:0000256" key="15">
    <source>
        <dbReference type="ARBA" id="ARBA00066769"/>
    </source>
</evidence>
<dbReference type="GO" id="GO:0032183">
    <property type="term" value="F:SUMO binding"/>
    <property type="evidence" value="ECO:0007669"/>
    <property type="project" value="UniProtKB-ARBA"/>
</dbReference>
<dbReference type="SMART" id="SM00384">
    <property type="entry name" value="AT_hook"/>
    <property type="match status" value="3"/>
</dbReference>
<comment type="subcellular location">
    <subcellularLocation>
        <location evidence="1">Nucleus</location>
    </subcellularLocation>
</comment>
<evidence type="ECO:0000313" key="21">
    <source>
        <dbReference type="Proteomes" id="UP001153620"/>
    </source>
</evidence>
<comment type="similarity">
    <text evidence="13">Belongs to the uracil-DNA glycosylase (UDG) superfamily. TDG/mug family.</text>
</comment>
<feature type="compositionally biased region" description="Low complexity" evidence="18">
    <location>
        <begin position="31"/>
        <end position="59"/>
    </location>
</feature>
<feature type="compositionally biased region" description="Polar residues" evidence="18">
    <location>
        <begin position="953"/>
        <end position="965"/>
    </location>
</feature>
<evidence type="ECO:0000256" key="12">
    <source>
        <dbReference type="ARBA" id="ARBA00052915"/>
    </source>
</evidence>
<evidence type="ECO:0000256" key="11">
    <source>
        <dbReference type="ARBA" id="ARBA00023242"/>
    </source>
</evidence>
<feature type="region of interest" description="Disordered" evidence="18">
    <location>
        <begin position="391"/>
        <end position="410"/>
    </location>
</feature>
<evidence type="ECO:0000256" key="13">
    <source>
        <dbReference type="ARBA" id="ARBA00061261"/>
    </source>
</evidence>
<comment type="subunit">
    <text evidence="14">Homodimer. Interacts with AICDA and GADD45A.</text>
</comment>
<feature type="region of interest" description="Disordered" evidence="18">
    <location>
        <begin position="134"/>
        <end position="154"/>
    </location>
</feature>
<keyword evidence="4" id="KW-0378">Hydrolase</keyword>
<evidence type="ECO:0000256" key="2">
    <source>
        <dbReference type="ARBA" id="ARBA00022499"/>
    </source>
</evidence>
<accession>A0A9N9S382</accession>
<dbReference type="SUPFAM" id="SSF52141">
    <property type="entry name" value="Uracil-DNA glycosylase-like"/>
    <property type="match status" value="1"/>
</dbReference>
<feature type="compositionally biased region" description="Low complexity" evidence="18">
    <location>
        <begin position="1002"/>
        <end position="1023"/>
    </location>
</feature>
<dbReference type="EC" id="3.2.2.29" evidence="15"/>
<evidence type="ECO:0000256" key="4">
    <source>
        <dbReference type="ARBA" id="ARBA00022801"/>
    </source>
</evidence>
<evidence type="ECO:0000256" key="14">
    <source>
        <dbReference type="ARBA" id="ARBA00064519"/>
    </source>
</evidence>
<evidence type="ECO:0000256" key="18">
    <source>
        <dbReference type="SAM" id="MobiDB-lite"/>
    </source>
</evidence>
<evidence type="ECO:0000256" key="5">
    <source>
        <dbReference type="ARBA" id="ARBA00022843"/>
    </source>
</evidence>
<dbReference type="GO" id="GO:0006285">
    <property type="term" value="P:base-excision repair, AP site formation"/>
    <property type="evidence" value="ECO:0007669"/>
    <property type="project" value="InterPro"/>
</dbReference>
<keyword evidence="6" id="KW-0156">Chromatin regulator</keyword>
<reference evidence="20" key="2">
    <citation type="submission" date="2022-10" db="EMBL/GenBank/DDBJ databases">
        <authorList>
            <consortium name="ENA_rothamsted_submissions"/>
            <consortium name="culmorum"/>
            <person name="King R."/>
        </authorList>
    </citation>
    <scope>NUCLEOTIDE SEQUENCE</scope>
</reference>
<dbReference type="PANTHER" id="PTHR12159:SF9">
    <property type="entry name" value="G_T MISMATCH-SPECIFIC THYMINE DNA GLYCOSYLASE"/>
    <property type="match status" value="1"/>
</dbReference>
<organism evidence="20 21">
    <name type="scientific">Chironomus riparius</name>
    <dbReference type="NCBI Taxonomy" id="315576"/>
    <lineage>
        <taxon>Eukaryota</taxon>
        <taxon>Metazoa</taxon>
        <taxon>Ecdysozoa</taxon>
        <taxon>Arthropoda</taxon>
        <taxon>Hexapoda</taxon>
        <taxon>Insecta</taxon>
        <taxon>Pterygota</taxon>
        <taxon>Neoptera</taxon>
        <taxon>Endopterygota</taxon>
        <taxon>Diptera</taxon>
        <taxon>Nematocera</taxon>
        <taxon>Chironomoidea</taxon>
        <taxon>Chironomidae</taxon>
        <taxon>Chironominae</taxon>
        <taxon>Chironomus</taxon>
    </lineage>
</organism>
<feature type="compositionally biased region" description="Low complexity" evidence="18">
    <location>
        <begin position="252"/>
        <end position="291"/>
    </location>
</feature>
<feature type="compositionally biased region" description="Low complexity" evidence="18">
    <location>
        <begin position="966"/>
        <end position="975"/>
    </location>
</feature>
<dbReference type="PANTHER" id="PTHR12159">
    <property type="entry name" value="G/T AND G/U MISMATCH-SPECIFIC DNA GLYCOSYLASE"/>
    <property type="match status" value="1"/>
</dbReference>
<feature type="compositionally biased region" description="Polar residues" evidence="18">
    <location>
        <begin position="930"/>
        <end position="943"/>
    </location>
</feature>
<dbReference type="InterPro" id="IPR017956">
    <property type="entry name" value="AT_hook_DNA-bd_motif"/>
</dbReference>
<evidence type="ECO:0000256" key="16">
    <source>
        <dbReference type="ARBA" id="ARBA00071248"/>
    </source>
</evidence>
<feature type="compositionally biased region" description="Basic residues" evidence="18">
    <location>
        <begin position="393"/>
        <end position="402"/>
    </location>
</feature>
<proteinExistence type="inferred from homology"/>
<evidence type="ECO:0000256" key="1">
    <source>
        <dbReference type="ARBA" id="ARBA00004123"/>
    </source>
</evidence>
<keyword evidence="11" id="KW-0539">Nucleus</keyword>
<dbReference type="Proteomes" id="UP001153620">
    <property type="component" value="Chromosome 3"/>
</dbReference>
<feature type="compositionally biased region" description="Low complexity" evidence="18">
    <location>
        <begin position="1031"/>
        <end position="1046"/>
    </location>
</feature>
<dbReference type="InterPro" id="IPR005122">
    <property type="entry name" value="Uracil-DNA_glycosylase-like"/>
</dbReference>
<dbReference type="FunFam" id="3.40.470.10:FF:000002">
    <property type="entry name" value="G/T mismatch-specific thymine DNA glycosylase"/>
    <property type="match status" value="1"/>
</dbReference>
<protein>
    <recommendedName>
        <fullName evidence="16">G/T mismatch-specific thymine DNA glycosylase</fullName>
        <ecNumber evidence="15">3.2.2.29</ecNumber>
    </recommendedName>
    <alternativeName>
        <fullName evidence="17">Thymine-DNA glycosylase</fullName>
    </alternativeName>
</protein>
<evidence type="ECO:0000256" key="9">
    <source>
        <dbReference type="ARBA" id="ARBA00023163"/>
    </source>
</evidence>
<evidence type="ECO:0000256" key="3">
    <source>
        <dbReference type="ARBA" id="ARBA00022763"/>
    </source>
</evidence>
<keyword evidence="9" id="KW-0804">Transcription</keyword>
<feature type="compositionally biased region" description="Low complexity" evidence="18">
    <location>
        <begin position="798"/>
        <end position="831"/>
    </location>
</feature>
<dbReference type="Pfam" id="PF03167">
    <property type="entry name" value="UDG"/>
    <property type="match status" value="1"/>
</dbReference>
<dbReference type="GO" id="GO:0003677">
    <property type="term" value="F:DNA binding"/>
    <property type="evidence" value="ECO:0007669"/>
    <property type="project" value="InterPro"/>
</dbReference>
<dbReference type="GO" id="GO:0005654">
    <property type="term" value="C:nucleoplasm"/>
    <property type="evidence" value="ECO:0007669"/>
    <property type="project" value="UniProtKB-ARBA"/>
</dbReference>
<feature type="region of interest" description="Disordered" evidence="18">
    <location>
        <begin position="1"/>
        <end position="61"/>
    </location>
</feature>
<feature type="compositionally biased region" description="Low complexity" evidence="18">
    <location>
        <begin position="1054"/>
        <end position="1075"/>
    </location>
</feature>
<gene>
    <name evidence="20" type="ORF">CHIRRI_LOCUS11838</name>
</gene>
<dbReference type="GO" id="GO:0004844">
    <property type="term" value="F:uracil DNA N-glycosylase activity"/>
    <property type="evidence" value="ECO:0007669"/>
    <property type="project" value="TreeGrafter"/>
</dbReference>
<keyword evidence="5" id="KW-0832">Ubl conjugation</keyword>
<feature type="compositionally biased region" description="Low complexity" evidence="18">
    <location>
        <begin position="1"/>
        <end position="22"/>
    </location>
</feature>
<feature type="region of interest" description="Disordered" evidence="18">
    <location>
        <begin position="930"/>
        <end position="1075"/>
    </location>
</feature>
<keyword evidence="2" id="KW-1017">Isopeptide bond</keyword>
<feature type="compositionally biased region" description="Polar residues" evidence="18">
    <location>
        <begin position="780"/>
        <end position="790"/>
    </location>
</feature>
<keyword evidence="7" id="KW-0805">Transcription regulation</keyword>
<keyword evidence="10" id="KW-0234">DNA repair</keyword>
<evidence type="ECO:0000259" key="19">
    <source>
        <dbReference type="Pfam" id="PF03167"/>
    </source>
</evidence>
<name>A0A9N9S382_9DIPT</name>
<dbReference type="InterPro" id="IPR036895">
    <property type="entry name" value="Uracil-DNA_glycosylase-like_sf"/>
</dbReference>
<sequence length="1288" mass="142669">MESSTPLSSSSSGNNNNNNNSNTIAQDPLALSSESSSLYSSNNSGENSNSQDRQQQQQQHELCGNLSATQSNNNLSDKENSLNENGAIYANDITIKHEDANSLADDRRLQYDSNQIANNYNSSNDPRKQLNHMGMHQQHLTSHEPHKTFSHSIENLSKTTEKCTPNEIKMYPNLIDSGHEYDDGYETGVGDLMSHKYKLPTLPPPSSSPYSSLSSSSMSTISTSTMTPTNLVNPQQQQSPSYMSGGSGANGNTGNTMNHYQQQQQQQQQQYLQSQQQQYQSMQQHQNHMNSFNNYHPMFGNRAMQHQAMSNVIKNETSMTSVDNDPYRFVDDDLSNGMNSASGIHSAMHQNYQHMTSPTVMSGNYPTPNMIQQQQNSTTGNASMMQFTEHHHMSPHHHHQLSHSHPQQIQSQHNMMNGNANAQNIGHAGMNPNMMMMNDTPKKRGRKKKIRDENGNPIEDRPVKERKKHDRFNGMPEEEVTKRTIPDHIANNLDIIIIGINPGLFAAYKGHHYAGPGNHFWKCLYLSGLTSVQMTAEEDFKLMQYGIGFTNMVQRPTKGSADLTRKEIKEGSRILLEKLQKYQPKIAVFNGKLIFEVFSGKKDFCFGKQPETVEGTNTYMWVMPSSSARCAQLPRAADKVPFYGALKKFRDYLNGLIPEYDETEYVFNDPKYSQISTEAELKDDAHAFTTLENGEVIIGDPNKKKRGRPKKVRGENGEEIVTPSRRNKNNNNNNENQNSDCIDDDPNKKKRGRPKKVKDGTNSSPSAAKKKSNSNKDKALQQQQSISSPMSGGGNDLSSLSHHQPSPSSQNPQLSSLSNHGNNSNTASSNSQTSFLPPIESPTASLNFQNNGAINQQTIVQQSNNLQTQPMSSPVNLCYPPAATATSMEQSELSQHNHVTYQQQRSQIFSNNASPELTGEITTNNINDQITSPVASASPNLTPSDFEPPEPTVNPTQNTNELTHYSQQSAAQSLEQQHHHTHSPLSQSHSPLGLSGLYPHTQSQQQQQQQSMSQMMNSVNNSSIYSPYSRQQSTPQQSYMSMSQSPHHPQTPTQNIAPNNKPPQQQQQQQQIGQQINGSTTDLFKDVAAKSLSGLESLVDQIPNINEQDTGLSALSSGTQNVQLQTNEFNMISGYSSSGSTVATNLTSASSTLGSSSLLPPTLPHHHSHYTTYTSHANQSPYSASPFSVSSLTSSTYPSAAAMNNYHQNLMGASHLTSSFMEPHMPVPVSPLYHSYQQQGYPGYGGPPHPSAAAALHMSNYPYYTNMNTGYTQAPGSTYHSMFDRINF</sequence>
<keyword evidence="3" id="KW-0227">DNA damage</keyword>
<evidence type="ECO:0000256" key="7">
    <source>
        <dbReference type="ARBA" id="ARBA00023015"/>
    </source>
</evidence>
<evidence type="ECO:0000256" key="8">
    <source>
        <dbReference type="ARBA" id="ARBA00023159"/>
    </source>
</evidence>
<reference evidence="20" key="1">
    <citation type="submission" date="2022-01" db="EMBL/GenBank/DDBJ databases">
        <authorList>
            <person name="King R."/>
        </authorList>
    </citation>
    <scope>NUCLEOTIDE SEQUENCE</scope>
</reference>
<dbReference type="GO" id="GO:0141016">
    <property type="term" value="F:G/T mismatch-specific thymine-DNA glycosylase activity"/>
    <property type="evidence" value="ECO:0007669"/>
    <property type="project" value="UniProtKB-EC"/>
</dbReference>
<feature type="region of interest" description="Disordered" evidence="18">
    <location>
        <begin position="200"/>
        <end position="291"/>
    </location>
</feature>
<feature type="domain" description="Uracil-DNA glycosylase-like" evidence="19">
    <location>
        <begin position="487"/>
        <end position="631"/>
    </location>
</feature>
<evidence type="ECO:0000256" key="6">
    <source>
        <dbReference type="ARBA" id="ARBA00022853"/>
    </source>
</evidence>
<evidence type="ECO:0000256" key="10">
    <source>
        <dbReference type="ARBA" id="ARBA00023204"/>
    </source>
</evidence>
<feature type="compositionally biased region" description="Low complexity" evidence="18">
    <location>
        <begin position="208"/>
        <end position="229"/>
    </location>
</feature>
<feature type="compositionally biased region" description="Polar residues" evidence="18">
    <location>
        <begin position="230"/>
        <end position="242"/>
    </location>
</feature>
<feature type="compositionally biased region" description="Basic and acidic residues" evidence="18">
    <location>
        <begin position="450"/>
        <end position="463"/>
    </location>
</feature>
<dbReference type="EMBL" id="OU895879">
    <property type="protein sequence ID" value="CAG9809006.1"/>
    <property type="molecule type" value="Genomic_DNA"/>
</dbReference>
<dbReference type="OrthoDB" id="565731at2759"/>
<keyword evidence="8" id="KW-0010">Activator</keyword>